<accession>A0A4R1KWW6</accession>
<reference evidence="10 11" key="1">
    <citation type="submission" date="2019-03" db="EMBL/GenBank/DDBJ databases">
        <title>Genomic Encyclopedia of Type Strains, Phase IV (KMG-IV): sequencing the most valuable type-strain genomes for metagenomic binning, comparative biology and taxonomic classification.</title>
        <authorList>
            <person name="Goeker M."/>
        </authorList>
    </citation>
    <scope>NUCLEOTIDE SEQUENCE [LARGE SCALE GENOMIC DNA]</scope>
    <source>
        <strain evidence="10 11">DSM 103428</strain>
    </source>
</reference>
<dbReference type="CDD" id="cd18820">
    <property type="entry name" value="GH43_LbAraf43-like"/>
    <property type="match status" value="1"/>
</dbReference>
<dbReference type="PANTHER" id="PTHR43817">
    <property type="entry name" value="GLYCOSYL HYDROLASE"/>
    <property type="match status" value="1"/>
</dbReference>
<feature type="active site" description="Proton donor" evidence="5">
    <location>
        <position position="223"/>
    </location>
</feature>
<dbReference type="PANTHER" id="PTHR43817:SF1">
    <property type="entry name" value="HYDROLASE, FAMILY 43, PUTATIVE (AFU_ORTHOLOGUE AFUA_3G01660)-RELATED"/>
    <property type="match status" value="1"/>
</dbReference>
<gene>
    <name evidence="10" type="ORF">C7378_3481</name>
</gene>
<feature type="region of interest" description="Disordered" evidence="8">
    <location>
        <begin position="310"/>
        <end position="352"/>
    </location>
</feature>
<feature type="active site" description="Proton acceptor" evidence="5">
    <location>
        <position position="38"/>
    </location>
</feature>
<comment type="caution">
    <text evidence="10">The sequence shown here is derived from an EMBL/GenBank/DDBJ whole genome shotgun (WGS) entry which is preliminary data.</text>
</comment>
<organism evidence="10 11">
    <name type="scientific">Acidipila rosea</name>
    <dbReference type="NCBI Taxonomy" id="768535"/>
    <lineage>
        <taxon>Bacteria</taxon>
        <taxon>Pseudomonadati</taxon>
        <taxon>Acidobacteriota</taxon>
        <taxon>Terriglobia</taxon>
        <taxon>Terriglobales</taxon>
        <taxon>Acidobacteriaceae</taxon>
        <taxon>Acidipila</taxon>
    </lineage>
</organism>
<dbReference type="PIRSF" id="PIRSF025414">
    <property type="entry name" value="Alpha-L-arabinofuranosidase"/>
    <property type="match status" value="1"/>
</dbReference>
<evidence type="ECO:0000256" key="2">
    <source>
        <dbReference type="ARBA" id="ARBA00022729"/>
    </source>
</evidence>
<dbReference type="InterPro" id="IPR023296">
    <property type="entry name" value="Glyco_hydro_beta-prop_sf"/>
</dbReference>
<keyword evidence="3 7" id="KW-0378">Hydrolase</keyword>
<dbReference type="Gene3D" id="2.115.10.20">
    <property type="entry name" value="Glycosyl hydrolase domain, family 43"/>
    <property type="match status" value="1"/>
</dbReference>
<keyword evidence="2 9" id="KW-0732">Signal</keyword>
<sequence>MKLKLIASAIFGLILSSGINLTAQTATFHNPLLPSGADPWVTYRDGFYYYMNTTGKNLTIWKTKDITQLARAEKKVVWTPPPDGADSKELWAPELHWVSGKWYIYFAADAGDNSGHRLWVIENANPDPTKGHWEMKGKLADSTDRWAIDPTVFENAGKWYVVWAGWEGAVNGQQNIYIARLKNAWTIGSQRVRISTPQYPWEKVGDLVSPGKIVDVPHVDVNEGPEVLQHGDNIFLIYSASGCWTNYYELGMLTASASSDLMDPASWKKSAKPVFWQSPEAQAYGTGHNTFFKSPDGKEDWILYHANSASDEGCGGQRSPRAQPFHWKSNGTPDFGRPVPLSQAIPKPSGTP</sequence>
<keyword evidence="11" id="KW-1185">Reference proteome</keyword>
<feature type="chain" id="PRO_5020732369" evidence="9">
    <location>
        <begin position="23"/>
        <end position="352"/>
    </location>
</feature>
<feature type="signal peptide" evidence="9">
    <location>
        <begin position="1"/>
        <end position="22"/>
    </location>
</feature>
<protein>
    <submittedName>
        <fullName evidence="10">GH43 family beta-xylosidase</fullName>
    </submittedName>
</protein>
<dbReference type="EMBL" id="SMGK01000008">
    <property type="protein sequence ID" value="TCK69734.1"/>
    <property type="molecule type" value="Genomic_DNA"/>
</dbReference>
<proteinExistence type="inferred from homology"/>
<dbReference type="GO" id="GO:0004553">
    <property type="term" value="F:hydrolase activity, hydrolyzing O-glycosyl compounds"/>
    <property type="evidence" value="ECO:0007669"/>
    <property type="project" value="InterPro"/>
</dbReference>
<evidence type="ECO:0000256" key="9">
    <source>
        <dbReference type="SAM" id="SignalP"/>
    </source>
</evidence>
<feature type="site" description="Important for catalytic activity, responsible for pKa modulation of the active site Glu and correct orientation of both the proton donor and substrate" evidence="6">
    <location>
        <position position="149"/>
    </location>
</feature>
<dbReference type="RefSeq" id="WP_207901470.1">
    <property type="nucleotide sequence ID" value="NZ_SMGK01000008.1"/>
</dbReference>
<dbReference type="InterPro" id="IPR006710">
    <property type="entry name" value="Glyco_hydro_43"/>
</dbReference>
<comment type="similarity">
    <text evidence="1 7">Belongs to the glycosyl hydrolase 43 family.</text>
</comment>
<dbReference type="SUPFAM" id="SSF75005">
    <property type="entry name" value="Arabinanase/levansucrase/invertase"/>
    <property type="match status" value="1"/>
</dbReference>
<dbReference type="AlphaFoldDB" id="A0A4R1KWW6"/>
<dbReference type="GO" id="GO:0005975">
    <property type="term" value="P:carbohydrate metabolic process"/>
    <property type="evidence" value="ECO:0007669"/>
    <property type="project" value="InterPro"/>
</dbReference>
<evidence type="ECO:0000313" key="11">
    <source>
        <dbReference type="Proteomes" id="UP000295210"/>
    </source>
</evidence>
<evidence type="ECO:0000313" key="10">
    <source>
        <dbReference type="EMBL" id="TCK69734.1"/>
    </source>
</evidence>
<dbReference type="Proteomes" id="UP000295210">
    <property type="component" value="Unassembled WGS sequence"/>
</dbReference>
<evidence type="ECO:0000256" key="8">
    <source>
        <dbReference type="SAM" id="MobiDB-lite"/>
    </source>
</evidence>
<keyword evidence="4 7" id="KW-0326">Glycosidase</keyword>
<dbReference type="InterPro" id="IPR016828">
    <property type="entry name" value="Alpha-L-arabinofuranosidase"/>
</dbReference>
<evidence type="ECO:0000256" key="5">
    <source>
        <dbReference type="PIRSR" id="PIRSR606710-1"/>
    </source>
</evidence>
<evidence type="ECO:0000256" key="6">
    <source>
        <dbReference type="PIRSR" id="PIRSR606710-2"/>
    </source>
</evidence>
<evidence type="ECO:0000256" key="7">
    <source>
        <dbReference type="RuleBase" id="RU361187"/>
    </source>
</evidence>
<evidence type="ECO:0000256" key="1">
    <source>
        <dbReference type="ARBA" id="ARBA00009865"/>
    </source>
</evidence>
<evidence type="ECO:0000256" key="4">
    <source>
        <dbReference type="ARBA" id="ARBA00023295"/>
    </source>
</evidence>
<evidence type="ECO:0000256" key="3">
    <source>
        <dbReference type="ARBA" id="ARBA00022801"/>
    </source>
</evidence>
<dbReference type="Pfam" id="PF04616">
    <property type="entry name" value="Glyco_hydro_43"/>
    <property type="match status" value="1"/>
</dbReference>
<name>A0A4R1KWW6_9BACT</name>